<accession>A0AA51N6E0</accession>
<gene>
    <name evidence="2" type="ORF">QYS48_33805</name>
</gene>
<dbReference type="GO" id="GO:0008476">
    <property type="term" value="F:protein-tyrosine sulfotransferase activity"/>
    <property type="evidence" value="ECO:0007669"/>
    <property type="project" value="InterPro"/>
</dbReference>
<proteinExistence type="predicted"/>
<dbReference type="PANTHER" id="PTHR12788">
    <property type="entry name" value="PROTEIN-TYROSINE SULFOTRANSFERASE 2"/>
    <property type="match status" value="1"/>
</dbReference>
<dbReference type="Pfam" id="PF13469">
    <property type="entry name" value="Sulfotransfer_3"/>
    <property type="match status" value="1"/>
</dbReference>
<dbReference type="EMBL" id="CP129970">
    <property type="protein sequence ID" value="WMN06809.1"/>
    <property type="molecule type" value="Genomic_DNA"/>
</dbReference>
<protein>
    <submittedName>
        <fullName evidence="2">Sulfotransferase</fullName>
        <ecNumber evidence="2">2.8.2.-</ecNumber>
    </submittedName>
</protein>
<dbReference type="RefSeq" id="WP_308356770.1">
    <property type="nucleotide sequence ID" value="NZ_CP129970.2"/>
</dbReference>
<name>A0AA51N6E0_9BACT</name>
<evidence type="ECO:0000313" key="3">
    <source>
        <dbReference type="Proteomes" id="UP001244443"/>
    </source>
</evidence>
<evidence type="ECO:0000256" key="1">
    <source>
        <dbReference type="ARBA" id="ARBA00022679"/>
    </source>
</evidence>
<reference evidence="2" key="1">
    <citation type="submission" date="2023-08" db="EMBL/GenBank/DDBJ databases">
        <title>Comparative genomics and taxonomic characterization of three novel marine species of genus Marivirga.</title>
        <authorList>
            <person name="Muhammad N."/>
            <person name="Kim S.-G."/>
        </authorList>
    </citation>
    <scope>NUCLEOTIDE SEQUENCE [LARGE SCALE GENOMIC DNA]</scope>
    <source>
        <strain evidence="2">ABR2-2</strain>
    </source>
</reference>
<dbReference type="AlphaFoldDB" id="A0AA51N6E0"/>
<dbReference type="Gene3D" id="3.40.50.300">
    <property type="entry name" value="P-loop containing nucleotide triphosphate hydrolases"/>
    <property type="match status" value="1"/>
</dbReference>
<dbReference type="SUPFAM" id="SSF52540">
    <property type="entry name" value="P-loop containing nucleoside triphosphate hydrolases"/>
    <property type="match status" value="1"/>
</dbReference>
<sequence length="289" mass="34085">MSKKPLKVRIYTRFRNSVILNAFLNLTQKPLKPKKWVFILGCYNSGTTLLAELLSQHPQLTVLPDEGVMLTNQLKRPEDFGWRRMWWKCAEMIRSSDLKLNKKKAQIVKGHWAFFIPKTSSIVVEKSISNILRIHFFQKYFTDAYFIHIRRNPYAVAEGIQRKAKPMGAQAQKYGVQYPLELCIQQWVASQTVFENEKEKIQNLYELSYEDFTVDPQKLANQICDFLGIRYFDPRIFTQKMEVHGKSMKIMNQNDKSFQRLSKQDWGLINQNAEKAIKHYGYYQAEKPQ</sequence>
<keyword evidence="3" id="KW-1185">Reference proteome</keyword>
<dbReference type="EC" id="2.8.2.-" evidence="2"/>
<dbReference type="Proteomes" id="UP001244443">
    <property type="component" value="Chromosome"/>
</dbReference>
<keyword evidence="1 2" id="KW-0808">Transferase</keyword>
<dbReference type="InterPro" id="IPR027417">
    <property type="entry name" value="P-loop_NTPase"/>
</dbReference>
<dbReference type="InterPro" id="IPR026634">
    <property type="entry name" value="TPST-like"/>
</dbReference>
<evidence type="ECO:0000313" key="2">
    <source>
        <dbReference type="EMBL" id="WMN06809.1"/>
    </source>
</evidence>
<dbReference type="PANTHER" id="PTHR12788:SF10">
    <property type="entry name" value="PROTEIN-TYROSINE SULFOTRANSFERASE"/>
    <property type="match status" value="1"/>
</dbReference>
<organism evidence="2 3">
    <name type="scientific">Marivirga arenosa</name>
    <dbReference type="NCBI Taxonomy" id="3059076"/>
    <lineage>
        <taxon>Bacteria</taxon>
        <taxon>Pseudomonadati</taxon>
        <taxon>Bacteroidota</taxon>
        <taxon>Cytophagia</taxon>
        <taxon>Cytophagales</taxon>
        <taxon>Marivirgaceae</taxon>
        <taxon>Marivirga</taxon>
    </lineage>
</organism>